<evidence type="ECO:0000313" key="13">
    <source>
        <dbReference type="EMBL" id="KAJ0219784.1"/>
    </source>
</evidence>
<dbReference type="Proteomes" id="UP000235145">
    <property type="component" value="Unassembled WGS sequence"/>
</dbReference>
<dbReference type="PROSITE" id="PS50004">
    <property type="entry name" value="C2"/>
    <property type="match status" value="1"/>
</dbReference>
<dbReference type="EMBL" id="NBSK02000002">
    <property type="protein sequence ID" value="KAJ0219784.1"/>
    <property type="molecule type" value="Genomic_DNA"/>
</dbReference>
<keyword evidence="7" id="KW-0106">Calcium</keyword>
<dbReference type="PANTHER" id="PTHR45933:SF27">
    <property type="entry name" value="C2 DOMAIN-CONTAINING PROTEIN"/>
    <property type="match status" value="1"/>
</dbReference>
<dbReference type="Pfam" id="PF00168">
    <property type="entry name" value="C2"/>
    <property type="match status" value="1"/>
</dbReference>
<dbReference type="InterPro" id="IPR035892">
    <property type="entry name" value="C2_domain_sf"/>
</dbReference>
<dbReference type="Gramene" id="rna-gnl|WGS:NBSK|LSAT_2X15121_mrna">
    <property type="protein sequence ID" value="cds-PLY64838.1"/>
    <property type="gene ID" value="gene-LSAT_2X15121"/>
</dbReference>
<evidence type="ECO:0000256" key="11">
    <source>
        <dbReference type="ARBA" id="ARBA00024037"/>
    </source>
</evidence>
<evidence type="ECO:0000259" key="12">
    <source>
        <dbReference type="PROSITE" id="PS50004"/>
    </source>
</evidence>
<evidence type="ECO:0000256" key="1">
    <source>
        <dbReference type="ARBA" id="ARBA00004123"/>
    </source>
</evidence>
<evidence type="ECO:0000256" key="2">
    <source>
        <dbReference type="ARBA" id="ARBA00004236"/>
    </source>
</evidence>
<keyword evidence="14" id="KW-1185">Reference proteome</keyword>
<keyword evidence="9" id="KW-0472">Membrane</keyword>
<dbReference type="InterPro" id="IPR000008">
    <property type="entry name" value="C2_dom"/>
</dbReference>
<dbReference type="SMART" id="SM00239">
    <property type="entry name" value="C2"/>
    <property type="match status" value="1"/>
</dbReference>
<evidence type="ECO:0000256" key="8">
    <source>
        <dbReference type="ARBA" id="ARBA00023121"/>
    </source>
</evidence>
<keyword evidence="5" id="KW-0938">Abscisic acid signaling pathway</keyword>
<dbReference type="GO" id="GO:0046872">
    <property type="term" value="F:metal ion binding"/>
    <property type="evidence" value="ECO:0007669"/>
    <property type="project" value="UniProtKB-KW"/>
</dbReference>
<dbReference type="GO" id="GO:0009738">
    <property type="term" value="P:abscisic acid-activated signaling pathway"/>
    <property type="evidence" value="ECO:0007669"/>
    <property type="project" value="UniProtKB-KW"/>
</dbReference>
<evidence type="ECO:0000256" key="6">
    <source>
        <dbReference type="ARBA" id="ARBA00022723"/>
    </source>
</evidence>
<organism evidence="13 14">
    <name type="scientific">Lactuca sativa</name>
    <name type="common">Garden lettuce</name>
    <dbReference type="NCBI Taxonomy" id="4236"/>
    <lineage>
        <taxon>Eukaryota</taxon>
        <taxon>Viridiplantae</taxon>
        <taxon>Streptophyta</taxon>
        <taxon>Embryophyta</taxon>
        <taxon>Tracheophyta</taxon>
        <taxon>Spermatophyta</taxon>
        <taxon>Magnoliopsida</taxon>
        <taxon>eudicotyledons</taxon>
        <taxon>Gunneridae</taxon>
        <taxon>Pentapetalae</taxon>
        <taxon>asterids</taxon>
        <taxon>campanulids</taxon>
        <taxon>Asterales</taxon>
        <taxon>Asteraceae</taxon>
        <taxon>Cichorioideae</taxon>
        <taxon>Cichorieae</taxon>
        <taxon>Lactucinae</taxon>
        <taxon>Lactuca</taxon>
    </lineage>
</organism>
<dbReference type="AlphaFoldDB" id="A0A9R1XS62"/>
<dbReference type="InterPro" id="IPR044562">
    <property type="entry name" value="CAR1-11"/>
</dbReference>
<evidence type="ECO:0000256" key="10">
    <source>
        <dbReference type="ARBA" id="ARBA00023242"/>
    </source>
</evidence>
<comment type="subcellular location">
    <subcellularLocation>
        <location evidence="2">Cell membrane</location>
    </subcellularLocation>
    <subcellularLocation>
        <location evidence="1">Nucleus</location>
    </subcellularLocation>
</comment>
<protein>
    <recommendedName>
        <fullName evidence="12">C2 domain-containing protein</fullName>
    </recommendedName>
</protein>
<dbReference type="PANTHER" id="PTHR45933">
    <property type="entry name" value="PROTEIN C2-DOMAIN ABA-RELATED 4"/>
    <property type="match status" value="1"/>
</dbReference>
<keyword evidence="3" id="KW-0343">GTPase activation</keyword>
<gene>
    <name evidence="13" type="ORF">LSAT_V11C200056100</name>
</gene>
<keyword evidence="6" id="KW-0479">Metal-binding</keyword>
<comment type="similarity">
    <text evidence="11">Belongs to the plant CAR protein family.</text>
</comment>
<evidence type="ECO:0000256" key="3">
    <source>
        <dbReference type="ARBA" id="ARBA00022468"/>
    </source>
</evidence>
<feature type="domain" description="C2" evidence="12">
    <location>
        <begin position="1"/>
        <end position="104"/>
    </location>
</feature>
<name>A0A9R1XS62_LACSA</name>
<dbReference type="SUPFAM" id="SSF49562">
    <property type="entry name" value="C2 domain (Calcium/lipid-binding domain, CaLB)"/>
    <property type="match status" value="1"/>
</dbReference>
<keyword evidence="10" id="KW-0539">Nucleus</keyword>
<dbReference type="Gene3D" id="2.60.40.150">
    <property type="entry name" value="C2 domain"/>
    <property type="match status" value="1"/>
</dbReference>
<reference evidence="13 14" key="1">
    <citation type="journal article" date="2017" name="Nat. Commun.">
        <title>Genome assembly with in vitro proximity ligation data and whole-genome triplication in lettuce.</title>
        <authorList>
            <person name="Reyes-Chin-Wo S."/>
            <person name="Wang Z."/>
            <person name="Yang X."/>
            <person name="Kozik A."/>
            <person name="Arikit S."/>
            <person name="Song C."/>
            <person name="Xia L."/>
            <person name="Froenicke L."/>
            <person name="Lavelle D.O."/>
            <person name="Truco M.J."/>
            <person name="Xia R."/>
            <person name="Zhu S."/>
            <person name="Xu C."/>
            <person name="Xu H."/>
            <person name="Xu X."/>
            <person name="Cox K."/>
            <person name="Korf I."/>
            <person name="Meyers B.C."/>
            <person name="Michelmore R.W."/>
        </authorList>
    </citation>
    <scope>NUCLEOTIDE SEQUENCE [LARGE SCALE GENOMIC DNA]</scope>
    <source>
        <strain evidence="14">cv. Salinas</strain>
        <tissue evidence="13">Seedlings</tissue>
    </source>
</reference>
<dbReference type="GO" id="GO:0005096">
    <property type="term" value="F:GTPase activator activity"/>
    <property type="evidence" value="ECO:0007669"/>
    <property type="project" value="UniProtKB-KW"/>
</dbReference>
<dbReference type="GO" id="GO:0008289">
    <property type="term" value="F:lipid binding"/>
    <property type="evidence" value="ECO:0007669"/>
    <property type="project" value="UniProtKB-KW"/>
</dbReference>
<dbReference type="GO" id="GO:0005634">
    <property type="term" value="C:nucleus"/>
    <property type="evidence" value="ECO:0007669"/>
    <property type="project" value="UniProtKB-SubCell"/>
</dbReference>
<accession>A0A9R1XS62</accession>
<evidence type="ECO:0000256" key="9">
    <source>
        <dbReference type="ARBA" id="ARBA00023136"/>
    </source>
</evidence>
<evidence type="ECO:0000256" key="7">
    <source>
        <dbReference type="ARBA" id="ARBA00022837"/>
    </source>
</evidence>
<keyword evidence="8" id="KW-0446">Lipid-binding</keyword>
<sequence length="160" mass="18287">MDNLLGLLRIRIKRGIDLAIRDFKSSDPYVVVAMGDQTLKTRIIDKELNPVWEEDLTLPVENPELPIKLMVFDHDIFTKDDEMGDAQFSIKPFYNVVKSIDTVPNGTVLKTIKPDRNNCLSEESCVTFKDGKVVQGMTLRLQNVECGEVELELHWIELPK</sequence>
<dbReference type="OrthoDB" id="73919at2759"/>
<evidence type="ECO:0000256" key="5">
    <source>
        <dbReference type="ARBA" id="ARBA00022682"/>
    </source>
</evidence>
<keyword evidence="4" id="KW-1003">Cell membrane</keyword>
<dbReference type="GO" id="GO:0005886">
    <property type="term" value="C:plasma membrane"/>
    <property type="evidence" value="ECO:0007669"/>
    <property type="project" value="UniProtKB-SubCell"/>
</dbReference>
<evidence type="ECO:0000313" key="14">
    <source>
        <dbReference type="Proteomes" id="UP000235145"/>
    </source>
</evidence>
<proteinExistence type="inferred from homology"/>
<comment type="caution">
    <text evidence="13">The sequence shown here is derived from an EMBL/GenBank/DDBJ whole genome shotgun (WGS) entry which is preliminary data.</text>
</comment>
<dbReference type="CDD" id="cd04038">
    <property type="entry name" value="C2_ArfGAP"/>
    <property type="match status" value="1"/>
</dbReference>
<evidence type="ECO:0000256" key="4">
    <source>
        <dbReference type="ARBA" id="ARBA00022475"/>
    </source>
</evidence>